<evidence type="ECO:0000256" key="6">
    <source>
        <dbReference type="ARBA" id="ARBA00023121"/>
    </source>
</evidence>
<protein>
    <submittedName>
        <fullName evidence="7">Uncharacterized protein</fullName>
    </submittedName>
</protein>
<dbReference type="Gene3D" id="3.30.70.3490">
    <property type="match status" value="1"/>
</dbReference>
<dbReference type="GO" id="GO:0016020">
    <property type="term" value="C:membrane"/>
    <property type="evidence" value="ECO:0007669"/>
    <property type="project" value="TreeGrafter"/>
</dbReference>
<dbReference type="GO" id="GO:0006869">
    <property type="term" value="P:lipid transport"/>
    <property type="evidence" value="ECO:0007669"/>
    <property type="project" value="UniProtKB-KW"/>
</dbReference>
<keyword evidence="6" id="KW-0446">Lipid-binding</keyword>
<dbReference type="Gramene" id="AET4Gv20844200.15">
    <property type="protein sequence ID" value="AET4Gv20844200.15"/>
    <property type="gene ID" value="AET4Gv20844200"/>
</dbReference>
<evidence type="ECO:0000256" key="4">
    <source>
        <dbReference type="ARBA" id="ARBA00023054"/>
    </source>
</evidence>
<sequence>MLVQQVSFLTCYSLYQVTTTINNLIIGRLYCHHHGTMKISGNRQHSCKLTFKQQSFLERNPRQVQGVVEDIGGTKVATLRGKWDESLYCNVTNDGVNSSAESTLLWEKHEPPTNPTRYNLSSFAITLNELTPNLKEKLPPTDSRLRPDQRHLENGEYDKANSEKLRLETRQRMARKMQDNGWKPRWFDRDTEDGAFHYTGGYWEAREQRKWDGCRDIFGELPDKKTSPVPASLGI</sequence>
<accession>A0A453J9X2</accession>
<evidence type="ECO:0000256" key="3">
    <source>
        <dbReference type="ARBA" id="ARBA00022448"/>
    </source>
</evidence>
<dbReference type="SUPFAM" id="SSF144000">
    <property type="entry name" value="Oxysterol-binding protein-like"/>
    <property type="match status" value="1"/>
</dbReference>
<dbReference type="GO" id="GO:0005829">
    <property type="term" value="C:cytosol"/>
    <property type="evidence" value="ECO:0007669"/>
    <property type="project" value="TreeGrafter"/>
</dbReference>
<dbReference type="GO" id="GO:0032934">
    <property type="term" value="F:sterol binding"/>
    <property type="evidence" value="ECO:0007669"/>
    <property type="project" value="TreeGrafter"/>
</dbReference>
<evidence type="ECO:0000313" key="8">
    <source>
        <dbReference type="Proteomes" id="UP000015105"/>
    </source>
</evidence>
<dbReference type="InterPro" id="IPR037239">
    <property type="entry name" value="OSBP_sf"/>
</dbReference>
<evidence type="ECO:0000256" key="1">
    <source>
        <dbReference type="ARBA" id="ARBA00003361"/>
    </source>
</evidence>
<reference evidence="7" key="4">
    <citation type="submission" date="2019-03" db="UniProtKB">
        <authorList>
            <consortium name="EnsemblPlants"/>
        </authorList>
    </citation>
    <scope>IDENTIFICATION</scope>
</reference>
<keyword evidence="8" id="KW-1185">Reference proteome</keyword>
<dbReference type="FunFam" id="3.30.70.3490:FF:000013">
    <property type="entry name" value="Oxysterol-binding protein-related protein 2A"/>
    <property type="match status" value="1"/>
</dbReference>
<comment type="function">
    <text evidence="1">May be involved in the transport of sterols.</text>
</comment>
<dbReference type="Proteomes" id="UP000015105">
    <property type="component" value="Chromosome 4D"/>
</dbReference>
<comment type="similarity">
    <text evidence="2">Belongs to the OSBP family.</text>
</comment>
<reference evidence="7" key="3">
    <citation type="journal article" date="2017" name="Nature">
        <title>Genome sequence of the progenitor of the wheat D genome Aegilops tauschii.</title>
        <authorList>
            <person name="Luo M.C."/>
            <person name="Gu Y.Q."/>
            <person name="Puiu D."/>
            <person name="Wang H."/>
            <person name="Twardziok S.O."/>
            <person name="Deal K.R."/>
            <person name="Huo N."/>
            <person name="Zhu T."/>
            <person name="Wang L."/>
            <person name="Wang Y."/>
            <person name="McGuire P.E."/>
            <person name="Liu S."/>
            <person name="Long H."/>
            <person name="Ramasamy R.K."/>
            <person name="Rodriguez J.C."/>
            <person name="Van S.L."/>
            <person name="Yuan L."/>
            <person name="Wang Z."/>
            <person name="Xia Z."/>
            <person name="Xiao L."/>
            <person name="Anderson O.D."/>
            <person name="Ouyang S."/>
            <person name="Liang Y."/>
            <person name="Zimin A.V."/>
            <person name="Pertea G."/>
            <person name="Qi P."/>
            <person name="Bennetzen J.L."/>
            <person name="Dai X."/>
            <person name="Dawson M.W."/>
            <person name="Muller H.G."/>
            <person name="Kugler K."/>
            <person name="Rivarola-Duarte L."/>
            <person name="Spannagl M."/>
            <person name="Mayer K.F.X."/>
            <person name="Lu F.H."/>
            <person name="Bevan M.W."/>
            <person name="Leroy P."/>
            <person name="Li P."/>
            <person name="You F.M."/>
            <person name="Sun Q."/>
            <person name="Liu Z."/>
            <person name="Lyons E."/>
            <person name="Wicker T."/>
            <person name="Salzberg S.L."/>
            <person name="Devos K.M."/>
            <person name="Dvorak J."/>
        </authorList>
    </citation>
    <scope>NUCLEOTIDE SEQUENCE [LARGE SCALE GENOMIC DNA]</scope>
    <source>
        <strain evidence="7">cv. AL8/78</strain>
    </source>
</reference>
<evidence type="ECO:0000256" key="2">
    <source>
        <dbReference type="ARBA" id="ARBA00008842"/>
    </source>
</evidence>
<organism evidence="7 8">
    <name type="scientific">Aegilops tauschii subsp. strangulata</name>
    <name type="common">Goatgrass</name>
    <dbReference type="NCBI Taxonomy" id="200361"/>
    <lineage>
        <taxon>Eukaryota</taxon>
        <taxon>Viridiplantae</taxon>
        <taxon>Streptophyta</taxon>
        <taxon>Embryophyta</taxon>
        <taxon>Tracheophyta</taxon>
        <taxon>Spermatophyta</taxon>
        <taxon>Magnoliopsida</taxon>
        <taxon>Liliopsida</taxon>
        <taxon>Poales</taxon>
        <taxon>Poaceae</taxon>
        <taxon>BOP clade</taxon>
        <taxon>Pooideae</taxon>
        <taxon>Triticodae</taxon>
        <taxon>Triticeae</taxon>
        <taxon>Triticinae</taxon>
        <taxon>Aegilops</taxon>
    </lineage>
</organism>
<evidence type="ECO:0000256" key="5">
    <source>
        <dbReference type="ARBA" id="ARBA00023055"/>
    </source>
</evidence>
<dbReference type="AlphaFoldDB" id="A0A453J9X2"/>
<dbReference type="PANTHER" id="PTHR10972:SF168">
    <property type="entry name" value="PH DOMAIN-CONTAINING PROTEIN"/>
    <property type="match status" value="1"/>
</dbReference>
<dbReference type="InterPro" id="IPR000648">
    <property type="entry name" value="Oxysterol-bd"/>
</dbReference>
<keyword evidence="3" id="KW-0813">Transport</keyword>
<dbReference type="PANTHER" id="PTHR10972">
    <property type="entry name" value="OXYSTEROL-BINDING PROTEIN-RELATED"/>
    <property type="match status" value="1"/>
</dbReference>
<proteinExistence type="inferred from homology"/>
<keyword evidence="5" id="KW-0445">Lipid transport</keyword>
<reference evidence="8" key="1">
    <citation type="journal article" date="2014" name="Science">
        <title>Ancient hybridizations among the ancestral genomes of bread wheat.</title>
        <authorList>
            <consortium name="International Wheat Genome Sequencing Consortium,"/>
            <person name="Marcussen T."/>
            <person name="Sandve S.R."/>
            <person name="Heier L."/>
            <person name="Spannagl M."/>
            <person name="Pfeifer M."/>
            <person name="Jakobsen K.S."/>
            <person name="Wulff B.B."/>
            <person name="Steuernagel B."/>
            <person name="Mayer K.F."/>
            <person name="Olsen O.A."/>
        </authorList>
    </citation>
    <scope>NUCLEOTIDE SEQUENCE [LARGE SCALE GENOMIC DNA]</scope>
    <source>
        <strain evidence="8">cv. AL8/78</strain>
    </source>
</reference>
<name>A0A453J9X2_AEGTS</name>
<reference evidence="7" key="5">
    <citation type="journal article" date="2021" name="G3 (Bethesda)">
        <title>Aegilops tauschii genome assembly Aet v5.0 features greater sequence contiguity and improved annotation.</title>
        <authorList>
            <person name="Wang L."/>
            <person name="Zhu T."/>
            <person name="Rodriguez J.C."/>
            <person name="Deal K.R."/>
            <person name="Dubcovsky J."/>
            <person name="McGuire P.E."/>
            <person name="Lux T."/>
            <person name="Spannagl M."/>
            <person name="Mayer K.F.X."/>
            <person name="Baldrich P."/>
            <person name="Meyers B.C."/>
            <person name="Huo N."/>
            <person name="Gu Y.Q."/>
            <person name="Zhou H."/>
            <person name="Devos K.M."/>
            <person name="Bennetzen J.L."/>
            <person name="Unver T."/>
            <person name="Budak H."/>
            <person name="Gulick P.J."/>
            <person name="Galiba G."/>
            <person name="Kalapos B."/>
            <person name="Nelson D.R."/>
            <person name="Li P."/>
            <person name="You F.M."/>
            <person name="Luo M.C."/>
            <person name="Dvorak J."/>
        </authorList>
    </citation>
    <scope>NUCLEOTIDE SEQUENCE [LARGE SCALE GENOMIC DNA]</scope>
    <source>
        <strain evidence="7">cv. AL8/78</strain>
    </source>
</reference>
<keyword evidence="4" id="KW-0175">Coiled coil</keyword>
<dbReference type="Gene3D" id="2.40.160.120">
    <property type="match status" value="1"/>
</dbReference>
<evidence type="ECO:0000313" key="7">
    <source>
        <dbReference type="EnsemblPlants" id="AET4Gv20844200.15"/>
    </source>
</evidence>
<dbReference type="EnsemblPlants" id="AET4Gv20844200.15">
    <property type="protein sequence ID" value="AET4Gv20844200.15"/>
    <property type="gene ID" value="AET4Gv20844200"/>
</dbReference>
<dbReference type="Pfam" id="PF01237">
    <property type="entry name" value="Oxysterol_BP"/>
    <property type="match status" value="1"/>
</dbReference>
<reference evidence="8" key="2">
    <citation type="journal article" date="2017" name="Nat. Plants">
        <title>The Aegilops tauschii genome reveals multiple impacts of transposons.</title>
        <authorList>
            <person name="Zhao G."/>
            <person name="Zou C."/>
            <person name="Li K."/>
            <person name="Wang K."/>
            <person name="Li T."/>
            <person name="Gao L."/>
            <person name="Zhang X."/>
            <person name="Wang H."/>
            <person name="Yang Z."/>
            <person name="Liu X."/>
            <person name="Jiang W."/>
            <person name="Mao L."/>
            <person name="Kong X."/>
            <person name="Jiao Y."/>
            <person name="Jia J."/>
        </authorList>
    </citation>
    <scope>NUCLEOTIDE SEQUENCE [LARGE SCALE GENOMIC DNA]</scope>
    <source>
        <strain evidence="8">cv. AL8/78</strain>
    </source>
</reference>